<keyword evidence="2" id="KW-1185">Reference proteome</keyword>
<proteinExistence type="predicted"/>
<evidence type="ECO:0000313" key="2">
    <source>
        <dbReference type="Proteomes" id="UP000233837"/>
    </source>
</evidence>
<gene>
    <name evidence="1" type="ORF">MA16_Dca001653</name>
</gene>
<protein>
    <submittedName>
        <fullName evidence="1">Uncharacterized protein</fullName>
    </submittedName>
</protein>
<organism evidence="1 2">
    <name type="scientific">Dendrobium catenatum</name>
    <dbReference type="NCBI Taxonomy" id="906689"/>
    <lineage>
        <taxon>Eukaryota</taxon>
        <taxon>Viridiplantae</taxon>
        <taxon>Streptophyta</taxon>
        <taxon>Embryophyta</taxon>
        <taxon>Tracheophyta</taxon>
        <taxon>Spermatophyta</taxon>
        <taxon>Magnoliopsida</taxon>
        <taxon>Liliopsida</taxon>
        <taxon>Asparagales</taxon>
        <taxon>Orchidaceae</taxon>
        <taxon>Epidendroideae</taxon>
        <taxon>Malaxideae</taxon>
        <taxon>Dendrobiinae</taxon>
        <taxon>Dendrobium</taxon>
    </lineage>
</organism>
<sequence length="60" mass="6845">MEDVVFPFQLRTLSRIGLVPMESFVSNMVHLSLCMACSYFLSSKQATYRKNPLRGALTMK</sequence>
<dbReference type="EMBL" id="KZ502537">
    <property type="protein sequence ID" value="PKU77047.1"/>
    <property type="molecule type" value="Genomic_DNA"/>
</dbReference>
<evidence type="ECO:0000313" key="1">
    <source>
        <dbReference type="EMBL" id="PKU77047.1"/>
    </source>
</evidence>
<accession>A0A2I0WN14</accession>
<dbReference type="AlphaFoldDB" id="A0A2I0WN14"/>
<name>A0A2I0WN14_9ASPA</name>
<reference evidence="1 2" key="2">
    <citation type="journal article" date="2017" name="Nature">
        <title>The Apostasia genome and the evolution of orchids.</title>
        <authorList>
            <person name="Zhang G.Q."/>
            <person name="Liu K.W."/>
            <person name="Li Z."/>
            <person name="Lohaus R."/>
            <person name="Hsiao Y.Y."/>
            <person name="Niu S.C."/>
            <person name="Wang J.Y."/>
            <person name="Lin Y.C."/>
            <person name="Xu Q."/>
            <person name="Chen L.J."/>
            <person name="Yoshida K."/>
            <person name="Fujiwara S."/>
            <person name="Wang Z.W."/>
            <person name="Zhang Y.Q."/>
            <person name="Mitsuda N."/>
            <person name="Wang M."/>
            <person name="Liu G.H."/>
            <person name="Pecoraro L."/>
            <person name="Huang H.X."/>
            <person name="Xiao X.J."/>
            <person name="Lin M."/>
            <person name="Wu X.Y."/>
            <person name="Wu W.L."/>
            <person name="Chen Y.Y."/>
            <person name="Chang S.B."/>
            <person name="Sakamoto S."/>
            <person name="Ohme-Takagi M."/>
            <person name="Yagi M."/>
            <person name="Zeng S.J."/>
            <person name="Shen C.Y."/>
            <person name="Yeh C.M."/>
            <person name="Luo Y.B."/>
            <person name="Tsai W.C."/>
            <person name="Van de Peer Y."/>
            <person name="Liu Z.J."/>
        </authorList>
    </citation>
    <scope>NUCLEOTIDE SEQUENCE [LARGE SCALE GENOMIC DNA]</scope>
    <source>
        <tissue evidence="1">The whole plant</tissue>
    </source>
</reference>
<dbReference type="Proteomes" id="UP000233837">
    <property type="component" value="Unassembled WGS sequence"/>
</dbReference>
<reference evidence="1 2" key="1">
    <citation type="journal article" date="2016" name="Sci. Rep.">
        <title>The Dendrobium catenatum Lindl. genome sequence provides insights into polysaccharide synthase, floral development and adaptive evolution.</title>
        <authorList>
            <person name="Zhang G.Q."/>
            <person name="Xu Q."/>
            <person name="Bian C."/>
            <person name="Tsai W.C."/>
            <person name="Yeh C.M."/>
            <person name="Liu K.W."/>
            <person name="Yoshida K."/>
            <person name="Zhang L.S."/>
            <person name="Chang S.B."/>
            <person name="Chen F."/>
            <person name="Shi Y."/>
            <person name="Su Y.Y."/>
            <person name="Zhang Y.Q."/>
            <person name="Chen L.J."/>
            <person name="Yin Y."/>
            <person name="Lin M."/>
            <person name="Huang H."/>
            <person name="Deng H."/>
            <person name="Wang Z.W."/>
            <person name="Zhu S.L."/>
            <person name="Zhao X."/>
            <person name="Deng C."/>
            <person name="Niu S.C."/>
            <person name="Huang J."/>
            <person name="Wang M."/>
            <person name="Liu G.H."/>
            <person name="Yang H.J."/>
            <person name="Xiao X.J."/>
            <person name="Hsiao Y.Y."/>
            <person name="Wu W.L."/>
            <person name="Chen Y.Y."/>
            <person name="Mitsuda N."/>
            <person name="Ohme-Takagi M."/>
            <person name="Luo Y.B."/>
            <person name="Van de Peer Y."/>
            <person name="Liu Z.J."/>
        </authorList>
    </citation>
    <scope>NUCLEOTIDE SEQUENCE [LARGE SCALE GENOMIC DNA]</scope>
    <source>
        <tissue evidence="1">The whole plant</tissue>
    </source>
</reference>